<comment type="caution">
    <text evidence="2">The sequence shown here is derived from an EMBL/GenBank/DDBJ whole genome shotgun (WGS) entry which is preliminary data.</text>
</comment>
<protein>
    <submittedName>
        <fullName evidence="2">Uncharacterized protein</fullName>
    </submittedName>
</protein>
<evidence type="ECO:0000313" key="2">
    <source>
        <dbReference type="EMBL" id="KAJ7772041.1"/>
    </source>
</evidence>
<dbReference type="AlphaFoldDB" id="A0AAD7JUC4"/>
<gene>
    <name evidence="2" type="ORF">DFH07DRAFT_768145</name>
</gene>
<feature type="region of interest" description="Disordered" evidence="1">
    <location>
        <begin position="153"/>
        <end position="188"/>
    </location>
</feature>
<name>A0AAD7JUC4_9AGAR</name>
<evidence type="ECO:0000256" key="1">
    <source>
        <dbReference type="SAM" id="MobiDB-lite"/>
    </source>
</evidence>
<reference evidence="2" key="1">
    <citation type="submission" date="2023-03" db="EMBL/GenBank/DDBJ databases">
        <title>Massive genome expansion in bonnet fungi (Mycena s.s.) driven by repeated elements and novel gene families across ecological guilds.</title>
        <authorList>
            <consortium name="Lawrence Berkeley National Laboratory"/>
            <person name="Harder C.B."/>
            <person name="Miyauchi S."/>
            <person name="Viragh M."/>
            <person name="Kuo A."/>
            <person name="Thoen E."/>
            <person name="Andreopoulos B."/>
            <person name="Lu D."/>
            <person name="Skrede I."/>
            <person name="Drula E."/>
            <person name="Henrissat B."/>
            <person name="Morin E."/>
            <person name="Kohler A."/>
            <person name="Barry K."/>
            <person name="LaButti K."/>
            <person name="Morin E."/>
            <person name="Salamov A."/>
            <person name="Lipzen A."/>
            <person name="Mereny Z."/>
            <person name="Hegedus B."/>
            <person name="Baldrian P."/>
            <person name="Stursova M."/>
            <person name="Weitz H."/>
            <person name="Taylor A."/>
            <person name="Grigoriev I.V."/>
            <person name="Nagy L.G."/>
            <person name="Martin F."/>
            <person name="Kauserud H."/>
        </authorList>
    </citation>
    <scope>NUCLEOTIDE SEQUENCE</scope>
    <source>
        <strain evidence="2">CBHHK188m</strain>
    </source>
</reference>
<keyword evidence="3" id="KW-1185">Reference proteome</keyword>
<sequence>MYLVHPSNNLSFAQPCLPPRSLHLVLVAPTTRHQCALLSAIPLHKLPHCHPHLSHPHPALLPSLTPCPRTGRGALDPPRPQGMSLPAPPGERVCWWHRRRGCGWCQTAREALDRLLGGDNGVFIVRVRLGGDGAQGLGDEVNGKKATDVLSAQDLLGPRKEGEHRDSFTLKTQHRGRKRRKSGHESKEETSSTVLKCVTCGYPGCREEMRDQAVGVLRGQREGGMFETGFSKSLLTLIGPFFHQWFSYERILEPERWALRERNAVWRPELEAAEFCDWCKEELPERLRKWAPPGSLADTPLCPKCHGTDLSRCVLMRNFDSYLFYRNVLLARLASCKGLNYESAFKQMTERGDTLMMTAFLYKNRDCMFQCSISGLPIVAGIGGRARNMLHLDHDHLTGAVRFLTLMRCSARNPSILLCSINMAGIPLYELAIKLGLNLLDFWDRVWAYLRRSSMEDMPEDAQEQWKEAIAEVEERFNTPVFKLTSKQHAILLRMAVAKPAVRKHREKLDAHPRISPITGKLMPPDQRAFDHCHQTGMPRYDLENSVNLRFSIKGVAAHLAFAEYDGDDPEVFMPIFFDHLWILLDNLARQMMLLPQEIQRLCQAAAEVPELSRLTREYRSGAVAVSMAAFVEAMEEGGPLEQQEKGLQQFLCAKQMPHEEHRRIYNLSVAKNPMKGVYPSIFDWQGKHIYLSLRQGSTTTALDEINLGESVELVNTDKEILEDIEARLEEN</sequence>
<dbReference type="Proteomes" id="UP001215280">
    <property type="component" value="Unassembled WGS sequence"/>
</dbReference>
<evidence type="ECO:0000313" key="3">
    <source>
        <dbReference type="Proteomes" id="UP001215280"/>
    </source>
</evidence>
<dbReference type="EMBL" id="JARJLG010000020">
    <property type="protein sequence ID" value="KAJ7772041.1"/>
    <property type="molecule type" value="Genomic_DNA"/>
</dbReference>
<accession>A0AAD7JUC4</accession>
<feature type="compositionally biased region" description="Basic and acidic residues" evidence="1">
    <location>
        <begin position="157"/>
        <end position="168"/>
    </location>
</feature>
<organism evidence="2 3">
    <name type="scientific">Mycena maculata</name>
    <dbReference type="NCBI Taxonomy" id="230809"/>
    <lineage>
        <taxon>Eukaryota</taxon>
        <taxon>Fungi</taxon>
        <taxon>Dikarya</taxon>
        <taxon>Basidiomycota</taxon>
        <taxon>Agaricomycotina</taxon>
        <taxon>Agaricomycetes</taxon>
        <taxon>Agaricomycetidae</taxon>
        <taxon>Agaricales</taxon>
        <taxon>Marasmiineae</taxon>
        <taxon>Mycenaceae</taxon>
        <taxon>Mycena</taxon>
    </lineage>
</organism>
<proteinExistence type="predicted"/>
<feature type="compositionally biased region" description="Basic residues" evidence="1">
    <location>
        <begin position="172"/>
        <end position="182"/>
    </location>
</feature>